<name>A0ABS5ZXP7_9PROT</name>
<dbReference type="Pfam" id="PF03358">
    <property type="entry name" value="FMN_red"/>
    <property type="match status" value="1"/>
</dbReference>
<dbReference type="InterPro" id="IPR005025">
    <property type="entry name" value="FMN_Rdtase-like_dom"/>
</dbReference>
<reference evidence="2 3" key="1">
    <citation type="journal article" date="2021" name="ISME J.">
        <title>Genomic evolution of the class Acidithiobacillia: deep-branching Proteobacteria living in extreme acidic conditions.</title>
        <authorList>
            <person name="Moya-Beltran A."/>
            <person name="Beard S."/>
            <person name="Rojas-Villalobos C."/>
            <person name="Issotta F."/>
            <person name="Gallardo Y."/>
            <person name="Ulloa R."/>
            <person name="Giaveno A."/>
            <person name="Degli Esposti M."/>
            <person name="Johnson D.B."/>
            <person name="Quatrini R."/>
        </authorList>
    </citation>
    <scope>NUCLEOTIDE SEQUENCE [LARGE SCALE GENOMIC DNA]</scope>
    <source>
        <strain evidence="2 3">RW2</strain>
    </source>
</reference>
<organism evidence="2 3">
    <name type="scientific">Acidithiobacillus sulfurivorans</name>
    <dbReference type="NCBI Taxonomy" id="1958756"/>
    <lineage>
        <taxon>Bacteria</taxon>
        <taxon>Pseudomonadati</taxon>
        <taxon>Pseudomonadota</taxon>
        <taxon>Acidithiobacillia</taxon>
        <taxon>Acidithiobacillales</taxon>
        <taxon>Acidithiobacillaceae</taxon>
        <taxon>Acidithiobacillus</taxon>
    </lineage>
</organism>
<dbReference type="InterPro" id="IPR050712">
    <property type="entry name" value="NAD(P)H-dep_reductase"/>
</dbReference>
<dbReference type="InterPro" id="IPR029039">
    <property type="entry name" value="Flavoprotein-like_sf"/>
</dbReference>
<dbReference type="RefSeq" id="WP_215883632.1">
    <property type="nucleotide sequence ID" value="NZ_JAAOMP010000078.1"/>
</dbReference>
<dbReference type="Gene3D" id="3.40.50.360">
    <property type="match status" value="1"/>
</dbReference>
<keyword evidence="3" id="KW-1185">Reference proteome</keyword>
<dbReference type="Proteomes" id="UP000755654">
    <property type="component" value="Unassembled WGS sequence"/>
</dbReference>
<evidence type="ECO:0000259" key="1">
    <source>
        <dbReference type="Pfam" id="PF03358"/>
    </source>
</evidence>
<feature type="domain" description="NADPH-dependent FMN reductase-like" evidence="1">
    <location>
        <begin position="12"/>
        <end position="148"/>
    </location>
</feature>
<dbReference type="PANTHER" id="PTHR30543">
    <property type="entry name" value="CHROMATE REDUCTASE"/>
    <property type="match status" value="1"/>
</dbReference>
<evidence type="ECO:0000313" key="3">
    <source>
        <dbReference type="Proteomes" id="UP000755654"/>
    </source>
</evidence>
<dbReference type="SUPFAM" id="SSF52218">
    <property type="entry name" value="Flavoproteins"/>
    <property type="match status" value="1"/>
</dbReference>
<evidence type="ECO:0000313" key="2">
    <source>
        <dbReference type="EMBL" id="MBU2759970.1"/>
    </source>
</evidence>
<comment type="caution">
    <text evidence="2">The sequence shown here is derived from an EMBL/GenBank/DDBJ whole genome shotgun (WGS) entry which is preliminary data.</text>
</comment>
<dbReference type="EMBL" id="JAAOMP010000078">
    <property type="protein sequence ID" value="MBU2759970.1"/>
    <property type="molecule type" value="Genomic_DNA"/>
</dbReference>
<dbReference type="PANTHER" id="PTHR30543:SF21">
    <property type="entry name" value="NAD(P)H-DEPENDENT FMN REDUCTASE LOT6"/>
    <property type="match status" value="1"/>
</dbReference>
<protein>
    <submittedName>
        <fullName evidence="2">NAD(P)H-dependent oxidoreductase</fullName>
    </submittedName>
</protein>
<proteinExistence type="predicted"/>
<gene>
    <name evidence="2" type="ORF">HAP95_07370</name>
</gene>
<sequence>MSFINTKLPFANIQIIMGSVRPVRICPVIADWIKQLGESLVSTRFEVVDLLDYPMRMDDEAFLPVKGNYQNPSTRNWSDKIVSADAFIFVTPQYNWGYPAALKNALDHLYQEWVGKPALIVSYGGHGGGKCAAQLNQVLTGMKMHPLHTMPGLTLAQTFIEAGANDLVPERDFAVQEKQILQQGLLDLMNSEHFHAHALAQE</sequence>
<accession>A0ABS5ZXP7</accession>